<keyword evidence="1" id="KW-0862">Zinc</keyword>
<feature type="compositionally biased region" description="Polar residues" evidence="2">
    <location>
        <begin position="106"/>
        <end position="131"/>
    </location>
</feature>
<feature type="compositionally biased region" description="Basic residues" evidence="2">
    <location>
        <begin position="81"/>
        <end position="91"/>
    </location>
</feature>
<dbReference type="AlphaFoldDB" id="A0A314U7A8"/>
<evidence type="ECO:0000256" key="2">
    <source>
        <dbReference type="SAM" id="MobiDB-lite"/>
    </source>
</evidence>
<dbReference type="SUPFAM" id="SSF57756">
    <property type="entry name" value="Retrovirus zinc finger-like domains"/>
    <property type="match status" value="1"/>
</dbReference>
<feature type="compositionally biased region" description="Polar residues" evidence="2">
    <location>
        <begin position="58"/>
        <end position="80"/>
    </location>
</feature>
<evidence type="ECO:0000313" key="4">
    <source>
        <dbReference type="EMBL" id="PQM32636.1"/>
    </source>
</evidence>
<dbReference type="PROSITE" id="PS50158">
    <property type="entry name" value="ZF_CCHC"/>
    <property type="match status" value="1"/>
</dbReference>
<protein>
    <recommendedName>
        <fullName evidence="3">CCHC-type domain-containing protein</fullName>
    </recommendedName>
</protein>
<dbReference type="InterPro" id="IPR001878">
    <property type="entry name" value="Znf_CCHC"/>
</dbReference>
<dbReference type="Proteomes" id="UP000250321">
    <property type="component" value="Unassembled WGS sequence"/>
</dbReference>
<feature type="compositionally biased region" description="Polar residues" evidence="2">
    <location>
        <begin position="1"/>
        <end position="23"/>
    </location>
</feature>
<dbReference type="GO" id="GO:0008270">
    <property type="term" value="F:zinc ion binding"/>
    <property type="evidence" value="ECO:0007669"/>
    <property type="project" value="UniProtKB-KW"/>
</dbReference>
<comment type="caution">
    <text evidence="4">The sequence shown here is derived from an EMBL/GenBank/DDBJ whole genome shotgun (WGS) entry which is preliminary data.</text>
</comment>
<keyword evidence="1" id="KW-0479">Metal-binding</keyword>
<name>A0A314U7A8_PRUYE</name>
<keyword evidence="1" id="KW-0863">Zinc-finger</keyword>
<dbReference type="EMBL" id="PJQY01004005">
    <property type="protein sequence ID" value="PQM32636.1"/>
    <property type="molecule type" value="Genomic_DNA"/>
</dbReference>
<gene>
    <name evidence="4" type="ORF">Pyn_32819</name>
</gene>
<evidence type="ECO:0000313" key="5">
    <source>
        <dbReference type="Proteomes" id="UP000250321"/>
    </source>
</evidence>
<feature type="region of interest" description="Disordered" evidence="2">
    <location>
        <begin position="1"/>
        <end position="131"/>
    </location>
</feature>
<reference evidence="4 5" key="1">
    <citation type="submission" date="2018-02" db="EMBL/GenBank/DDBJ databases">
        <title>Draft genome of wild Prunus yedoensis var. nudiflora.</title>
        <authorList>
            <person name="Baek S."/>
            <person name="Kim J.-H."/>
            <person name="Choi K."/>
            <person name="Kim G.-B."/>
            <person name="Cho A."/>
            <person name="Jang H."/>
            <person name="Shin C.-H."/>
            <person name="Yu H.-J."/>
            <person name="Mun J.-H."/>
        </authorList>
    </citation>
    <scope>NUCLEOTIDE SEQUENCE [LARGE SCALE GENOMIC DNA]</scope>
    <source>
        <strain evidence="5">cv. Jeju island</strain>
        <tissue evidence="4">Leaf</tissue>
    </source>
</reference>
<organism evidence="4 5">
    <name type="scientific">Prunus yedoensis var. nudiflora</name>
    <dbReference type="NCBI Taxonomy" id="2094558"/>
    <lineage>
        <taxon>Eukaryota</taxon>
        <taxon>Viridiplantae</taxon>
        <taxon>Streptophyta</taxon>
        <taxon>Embryophyta</taxon>
        <taxon>Tracheophyta</taxon>
        <taxon>Spermatophyta</taxon>
        <taxon>Magnoliopsida</taxon>
        <taxon>eudicotyledons</taxon>
        <taxon>Gunneridae</taxon>
        <taxon>Pentapetalae</taxon>
        <taxon>rosids</taxon>
        <taxon>fabids</taxon>
        <taxon>Rosales</taxon>
        <taxon>Rosaceae</taxon>
        <taxon>Amygdaloideae</taxon>
        <taxon>Amygdaleae</taxon>
        <taxon>Prunus</taxon>
    </lineage>
</organism>
<feature type="compositionally biased region" description="Basic residues" evidence="2">
    <location>
        <begin position="31"/>
        <end position="40"/>
    </location>
</feature>
<feature type="domain" description="CCHC-type" evidence="3">
    <location>
        <begin position="25"/>
        <end position="39"/>
    </location>
</feature>
<evidence type="ECO:0000259" key="3">
    <source>
        <dbReference type="PROSITE" id="PS50158"/>
    </source>
</evidence>
<accession>A0A314U7A8</accession>
<sequence length="131" mass="13996">MKMRASSNQAETSLSHIPNTQESVKCDQCGKKGHNKRTCHRNLPPKPKPATKRKRGTENTQSTIDPSAASTPTAGPSTLKQRSKPPRRVQKGKPLPKPSKKGRATSEAQPASTSCPRPSTSISTAGSNVVD</sequence>
<dbReference type="GO" id="GO:0003676">
    <property type="term" value="F:nucleic acid binding"/>
    <property type="evidence" value="ECO:0007669"/>
    <property type="project" value="InterPro"/>
</dbReference>
<dbReference type="InterPro" id="IPR036875">
    <property type="entry name" value="Znf_CCHC_sf"/>
</dbReference>
<evidence type="ECO:0000256" key="1">
    <source>
        <dbReference type="PROSITE-ProRule" id="PRU00047"/>
    </source>
</evidence>
<keyword evidence="5" id="KW-1185">Reference proteome</keyword>
<proteinExistence type="predicted"/>